<sequence>MFNKPNTVGFLHVSHYLSSICDKKLFKQMVKWPILSKKDEATYRVEMKDFLCHLSRDNPDLNFPSILITHLLQSGGTKFQIIMWKLSQLALRTYMKKEFQGELLNAPRISPIQDLIITYFNNTIAQKYSIMTETHKKMEETLKAAYNFFKKNKEMNELEESCNRLCKLVSRINSNSGIIEANKFPEICYDNLVYTQCEVQHLIRNYANGSVVFSTLLSLLHFVFVQILHHENVANFSDLSQCLPFVQDTCKQIKSLRTLFSVLNTRIGNMYKNEQCRNRKVNDAYFDFDASNVHRYILLQSPKISFNFNQYTDDSLFYEKLCSSPMKDKHKHLFKKYKRKYRPLSELPATLSDFSKSWNSMSGWLSPRAHSIKCGRISFKGKSLSPLYFRLLHHSKLDLKRSRGLPLHLICLSPYCLTKTIKILYAFRKRIA</sequence>
<dbReference type="AlphaFoldDB" id="A0A151IQE8"/>
<name>A0A151IQE8_9HYME</name>
<dbReference type="GO" id="GO:0070652">
    <property type="term" value="C:HAUS complex"/>
    <property type="evidence" value="ECO:0007669"/>
    <property type="project" value="InterPro"/>
</dbReference>
<organism evidence="2 3">
    <name type="scientific">Cyphomyrmex costatus</name>
    <dbReference type="NCBI Taxonomy" id="456900"/>
    <lineage>
        <taxon>Eukaryota</taxon>
        <taxon>Metazoa</taxon>
        <taxon>Ecdysozoa</taxon>
        <taxon>Arthropoda</taxon>
        <taxon>Hexapoda</taxon>
        <taxon>Insecta</taxon>
        <taxon>Pterygota</taxon>
        <taxon>Neoptera</taxon>
        <taxon>Endopterygota</taxon>
        <taxon>Hymenoptera</taxon>
        <taxon>Apocrita</taxon>
        <taxon>Aculeata</taxon>
        <taxon>Formicoidea</taxon>
        <taxon>Formicidae</taxon>
        <taxon>Myrmicinae</taxon>
        <taxon>Cyphomyrmex</taxon>
    </lineage>
</organism>
<keyword evidence="3" id="KW-1185">Reference proteome</keyword>
<dbReference type="GO" id="GO:1990498">
    <property type="term" value="C:mitotic spindle microtubule"/>
    <property type="evidence" value="ECO:0007669"/>
    <property type="project" value="TreeGrafter"/>
</dbReference>
<proteinExistence type="predicted"/>
<dbReference type="GO" id="GO:0051225">
    <property type="term" value="P:spindle assembly"/>
    <property type="evidence" value="ECO:0007669"/>
    <property type="project" value="InterPro"/>
</dbReference>
<evidence type="ECO:0000313" key="2">
    <source>
        <dbReference type="EMBL" id="KYN08378.1"/>
    </source>
</evidence>
<evidence type="ECO:0000313" key="3">
    <source>
        <dbReference type="Proteomes" id="UP000078542"/>
    </source>
</evidence>
<accession>A0A151IQE8</accession>
<gene>
    <name evidence="2" type="ORF">ALC62_00669</name>
</gene>
<dbReference type="GO" id="GO:0008017">
    <property type="term" value="F:microtubule binding"/>
    <property type="evidence" value="ECO:0007669"/>
    <property type="project" value="TreeGrafter"/>
</dbReference>
<dbReference type="PANTHER" id="PTHR16151:SF2">
    <property type="entry name" value="HAUS AUGMIN-LIKE COMPLEX SUBUNIT 6"/>
    <property type="match status" value="1"/>
</dbReference>
<dbReference type="Pfam" id="PF14661">
    <property type="entry name" value="HAUS6_N"/>
    <property type="match status" value="1"/>
</dbReference>
<protein>
    <recommendedName>
        <fullName evidence="1">HAUS augmin-like complex subunit 6 N-terminal domain-containing protein</fullName>
    </recommendedName>
</protein>
<evidence type="ECO:0000259" key="1">
    <source>
        <dbReference type="Pfam" id="PF14661"/>
    </source>
</evidence>
<dbReference type="PANTHER" id="PTHR16151">
    <property type="entry name" value="HAUS AUGMIN-LIKE COMPLEX SUBUNIT 6"/>
    <property type="match status" value="1"/>
</dbReference>
<dbReference type="InterPro" id="IPR026797">
    <property type="entry name" value="HAUS_6"/>
</dbReference>
<reference evidence="2 3" key="1">
    <citation type="submission" date="2016-03" db="EMBL/GenBank/DDBJ databases">
        <title>Cyphomyrmex costatus WGS genome.</title>
        <authorList>
            <person name="Nygaard S."/>
            <person name="Hu H."/>
            <person name="Boomsma J."/>
            <person name="Zhang G."/>
        </authorList>
    </citation>
    <scope>NUCLEOTIDE SEQUENCE [LARGE SCALE GENOMIC DNA]</scope>
    <source>
        <strain evidence="2">MS0001</strain>
        <tissue evidence="2">Whole body</tissue>
    </source>
</reference>
<feature type="domain" description="HAUS augmin-like complex subunit 6 N-terminal" evidence="1">
    <location>
        <begin position="1"/>
        <end position="167"/>
    </location>
</feature>
<dbReference type="Proteomes" id="UP000078542">
    <property type="component" value="Unassembled WGS sequence"/>
</dbReference>
<dbReference type="EMBL" id="KQ976780">
    <property type="protein sequence ID" value="KYN08378.1"/>
    <property type="molecule type" value="Genomic_DNA"/>
</dbReference>
<dbReference type="InterPro" id="IPR028163">
    <property type="entry name" value="HAUS_6_N"/>
</dbReference>